<dbReference type="AlphaFoldDB" id="A0AAD7TUD1"/>
<comment type="caution">
    <text evidence="2">The sequence shown here is derived from an EMBL/GenBank/DDBJ whole genome shotgun (WGS) entry which is preliminary data.</text>
</comment>
<sequence length="407" mass="46048">MTTSNPSPQLSACPAPTRLINCRDPGRPHLILAKGSSHTYTALSYVWGPEDQPHRTTDANLPSYMCSIDSATLPRTIRDAIYLTYQLGIDFLWTDSLCIIQDSPEDKHRELASMRDVYRYAYLTIDAASAEKASDGFLNDRTPLRPDLVLPFICPSDDINPLAHCGRLQLYENSSPDTCTTNNGNLRTGERAWCLQETMLSRRTLVFTPDTVQLRCQTTTQNIGGAKHDDAFDIPRLPDALFYPNRSIVRDPTLWLQIRQRWLEIVNDYSRRKLSYPSDRLVACAGLAELFARALGSRYVAGIWNDKHLLRDLLWRVPEPARSRPTEYLAPSWSWASVEDVIPFYFDLHLNSRDMATSVTCTCTPHDPAFPLGPVASGYLVLQAHMFRCRVKGRHVSGVHLHINAMQ</sequence>
<evidence type="ECO:0000313" key="3">
    <source>
        <dbReference type="Proteomes" id="UP001215151"/>
    </source>
</evidence>
<proteinExistence type="predicted"/>
<accession>A0AAD7TUD1</accession>
<dbReference type="Pfam" id="PF06985">
    <property type="entry name" value="HET"/>
    <property type="match status" value="1"/>
</dbReference>
<gene>
    <name evidence="2" type="ORF">ONZ51_g5349</name>
</gene>
<organism evidence="2 3">
    <name type="scientific">Trametes cubensis</name>
    <dbReference type="NCBI Taxonomy" id="1111947"/>
    <lineage>
        <taxon>Eukaryota</taxon>
        <taxon>Fungi</taxon>
        <taxon>Dikarya</taxon>
        <taxon>Basidiomycota</taxon>
        <taxon>Agaricomycotina</taxon>
        <taxon>Agaricomycetes</taxon>
        <taxon>Polyporales</taxon>
        <taxon>Polyporaceae</taxon>
        <taxon>Trametes</taxon>
    </lineage>
</organism>
<keyword evidence="3" id="KW-1185">Reference proteome</keyword>
<dbReference type="InterPro" id="IPR010730">
    <property type="entry name" value="HET"/>
</dbReference>
<name>A0AAD7TUD1_9APHY</name>
<feature type="domain" description="Heterokaryon incompatibility" evidence="1">
    <location>
        <begin position="40"/>
        <end position="197"/>
    </location>
</feature>
<dbReference type="PANTHER" id="PTHR33112:SF16">
    <property type="entry name" value="HETEROKARYON INCOMPATIBILITY DOMAIN-CONTAINING PROTEIN"/>
    <property type="match status" value="1"/>
</dbReference>
<evidence type="ECO:0000259" key="1">
    <source>
        <dbReference type="Pfam" id="PF06985"/>
    </source>
</evidence>
<protein>
    <recommendedName>
        <fullName evidence="1">Heterokaryon incompatibility domain-containing protein</fullName>
    </recommendedName>
</protein>
<evidence type="ECO:0000313" key="2">
    <source>
        <dbReference type="EMBL" id="KAJ8482444.1"/>
    </source>
</evidence>
<dbReference type="PANTHER" id="PTHR33112">
    <property type="entry name" value="DOMAIN PROTEIN, PUTATIVE-RELATED"/>
    <property type="match status" value="1"/>
</dbReference>
<dbReference type="Proteomes" id="UP001215151">
    <property type="component" value="Unassembled WGS sequence"/>
</dbReference>
<reference evidence="2" key="1">
    <citation type="submission" date="2022-11" db="EMBL/GenBank/DDBJ databases">
        <title>Genome Sequence of Cubamyces cubensis.</title>
        <authorList>
            <person name="Buettner E."/>
        </authorList>
    </citation>
    <scope>NUCLEOTIDE SEQUENCE</scope>
    <source>
        <strain evidence="2">MPL-01</strain>
    </source>
</reference>
<dbReference type="EMBL" id="JAPEVG010000114">
    <property type="protein sequence ID" value="KAJ8482444.1"/>
    <property type="molecule type" value="Genomic_DNA"/>
</dbReference>